<dbReference type="Proteomes" id="UP000494274">
    <property type="component" value="Unassembled WGS sequence"/>
</dbReference>
<dbReference type="EMBL" id="CABVQI010000009">
    <property type="protein sequence ID" value="VWC88856.1"/>
    <property type="molecule type" value="Genomic_DNA"/>
</dbReference>
<proteinExistence type="predicted"/>
<reference evidence="2 3" key="1">
    <citation type="submission" date="2019-09" db="EMBL/GenBank/DDBJ databases">
        <authorList>
            <person name="Depoorter E."/>
        </authorList>
    </citation>
    <scope>NUCLEOTIDE SEQUENCE [LARGE SCALE GENOMIC DNA]</scope>
    <source>
        <strain evidence="2">R-18112</strain>
    </source>
</reference>
<gene>
    <name evidence="2" type="ORF">BLA18112_03167</name>
</gene>
<protein>
    <submittedName>
        <fullName evidence="2">Uncharacterized protein</fullName>
    </submittedName>
</protein>
<sequence length="242" mass="26532">MRPTQAVSALTTGSHRRAGRGACDPYVPVASAAANAQAESGQSFNTAAQYVAGLDGQGRLSGAGEHEIALFHREPASDLGKDFRDGPCHFLQRRLVRRSMVQVEPQQIVLAFKVGCGNERAAGGHASHRCAFGRRGGIVGSKRDEIHGNTVRGYRWAGSRKRDAGHERSNNDKYFDLTCDGDIGWVRKALFERNDRIHVAHAKHGIVRPRMPRHPEVSIDCECTTDSDAVFPTSNGQFQVFR</sequence>
<name>A0A6P2WBP7_BURL3</name>
<organism evidence="2 3">
    <name type="scientific">Burkholderia lata (strain ATCC 17760 / DSM 23089 / LMG 22485 / NCIMB 9086 / R18194 / 383)</name>
    <dbReference type="NCBI Taxonomy" id="482957"/>
    <lineage>
        <taxon>Bacteria</taxon>
        <taxon>Pseudomonadati</taxon>
        <taxon>Pseudomonadota</taxon>
        <taxon>Betaproteobacteria</taxon>
        <taxon>Burkholderiales</taxon>
        <taxon>Burkholderiaceae</taxon>
        <taxon>Burkholderia</taxon>
        <taxon>Burkholderia cepacia complex</taxon>
    </lineage>
</organism>
<dbReference type="AlphaFoldDB" id="A0A6P2WBP7"/>
<accession>A0A6P2WBP7</accession>
<feature type="compositionally biased region" description="Polar residues" evidence="1">
    <location>
        <begin position="1"/>
        <end position="13"/>
    </location>
</feature>
<feature type="region of interest" description="Disordered" evidence="1">
    <location>
        <begin position="1"/>
        <end position="20"/>
    </location>
</feature>
<evidence type="ECO:0000256" key="1">
    <source>
        <dbReference type="SAM" id="MobiDB-lite"/>
    </source>
</evidence>
<evidence type="ECO:0000313" key="2">
    <source>
        <dbReference type="EMBL" id="VWC88856.1"/>
    </source>
</evidence>
<evidence type="ECO:0000313" key="3">
    <source>
        <dbReference type="Proteomes" id="UP000494274"/>
    </source>
</evidence>